<dbReference type="InterPro" id="IPR001841">
    <property type="entry name" value="Znf_RING"/>
</dbReference>
<keyword evidence="5" id="KW-0175">Coiled coil</keyword>
<evidence type="ECO:0000256" key="2">
    <source>
        <dbReference type="ARBA" id="ARBA00022771"/>
    </source>
</evidence>
<dbReference type="InterPro" id="IPR013083">
    <property type="entry name" value="Znf_RING/FYVE/PHD"/>
</dbReference>
<dbReference type="Pfam" id="PF15227">
    <property type="entry name" value="zf-C3HC4_4"/>
    <property type="match status" value="1"/>
</dbReference>
<keyword evidence="9" id="KW-1185">Reference proteome</keyword>
<proteinExistence type="predicted"/>
<evidence type="ECO:0000256" key="4">
    <source>
        <dbReference type="PROSITE-ProRule" id="PRU00024"/>
    </source>
</evidence>
<dbReference type="PROSITE" id="PS50119">
    <property type="entry name" value="ZF_BBOX"/>
    <property type="match status" value="1"/>
</dbReference>
<dbReference type="GO" id="GO:0045087">
    <property type="term" value="P:innate immune response"/>
    <property type="evidence" value="ECO:0000318"/>
    <property type="project" value="GO_Central"/>
</dbReference>
<name>A0A6I8N2Q6_ORNAN</name>
<dbReference type="AlphaFoldDB" id="A0A6I8N2Q6"/>
<dbReference type="Ensembl" id="ENSOANT00000066705.1">
    <property type="protein sequence ID" value="ENSOANP00000035281.1"/>
    <property type="gene ID" value="ENSOANG00000046267.1"/>
</dbReference>
<evidence type="ECO:0000259" key="7">
    <source>
        <dbReference type="PROSITE" id="PS50119"/>
    </source>
</evidence>
<reference evidence="8" key="1">
    <citation type="submission" date="2025-08" db="UniProtKB">
        <authorList>
            <consortium name="Ensembl"/>
        </authorList>
    </citation>
    <scope>IDENTIFICATION</scope>
    <source>
        <strain evidence="8">Glennie</strain>
    </source>
</reference>
<dbReference type="GeneTree" id="ENSGT00940000162246"/>
<accession>A0A6I8N2Q6</accession>
<keyword evidence="1" id="KW-0479">Metal-binding</keyword>
<dbReference type="InterPro" id="IPR050143">
    <property type="entry name" value="TRIM/RBCC"/>
</dbReference>
<dbReference type="GO" id="GO:0008270">
    <property type="term" value="F:zinc ion binding"/>
    <property type="evidence" value="ECO:0007669"/>
    <property type="project" value="UniProtKB-KW"/>
</dbReference>
<dbReference type="InterPro" id="IPR017907">
    <property type="entry name" value="Znf_RING_CS"/>
</dbReference>
<dbReference type="Gene3D" id="3.30.40.10">
    <property type="entry name" value="Zinc/RING finger domain, C3HC4 (zinc finger)"/>
    <property type="match status" value="1"/>
</dbReference>
<protein>
    <submittedName>
        <fullName evidence="8">Uncharacterized protein</fullName>
    </submittedName>
</protein>
<dbReference type="Gene3D" id="3.30.160.60">
    <property type="entry name" value="Classic Zinc Finger"/>
    <property type="match status" value="1"/>
</dbReference>
<feature type="coiled-coil region" evidence="5">
    <location>
        <begin position="182"/>
        <end position="231"/>
    </location>
</feature>
<evidence type="ECO:0000256" key="1">
    <source>
        <dbReference type="ARBA" id="ARBA00022723"/>
    </source>
</evidence>
<dbReference type="SUPFAM" id="SSF57845">
    <property type="entry name" value="B-box zinc-binding domain"/>
    <property type="match status" value="1"/>
</dbReference>
<dbReference type="PANTHER" id="PTHR24103">
    <property type="entry name" value="E3 UBIQUITIN-PROTEIN LIGASE TRIM"/>
    <property type="match status" value="1"/>
</dbReference>
<dbReference type="InParanoid" id="A0A6I8N2Q6"/>
<dbReference type="GO" id="GO:0010468">
    <property type="term" value="P:regulation of gene expression"/>
    <property type="evidence" value="ECO:0000318"/>
    <property type="project" value="GO_Central"/>
</dbReference>
<dbReference type="InterPro" id="IPR000315">
    <property type="entry name" value="Znf_B-box"/>
</dbReference>
<evidence type="ECO:0000256" key="3">
    <source>
        <dbReference type="ARBA" id="ARBA00022833"/>
    </source>
</evidence>
<sequence>MATVELVDLIQEEVTCPICLGFMKEPVSTDCGHCFCSSCISALLETSGTTPGETHPCPQCRTSFQPETLRHNRHLGNIVAALRLLGPGARPAETLCERHGESLRLFCQEDGKAVCALCDQSREHRGHRTLPVQVAARTYKVRNPAGEEKTPGEAVRAATCPLPQEKVAARRQRVAAEFEKMRSFLEQEEQRQLRELEQEESETLRGLRESEARLVRQNRGLRELIAELESRCQAPPLELLQVRPAYAVCRALY</sequence>
<reference evidence="8" key="2">
    <citation type="submission" date="2025-09" db="UniProtKB">
        <authorList>
            <consortium name="Ensembl"/>
        </authorList>
    </citation>
    <scope>IDENTIFICATION</scope>
    <source>
        <strain evidence="8">Glennie</strain>
    </source>
</reference>
<feature type="domain" description="B box-type" evidence="7">
    <location>
        <begin position="91"/>
        <end position="132"/>
    </location>
</feature>
<dbReference type="GO" id="GO:0005737">
    <property type="term" value="C:cytoplasm"/>
    <property type="evidence" value="ECO:0000318"/>
    <property type="project" value="GO_Central"/>
</dbReference>
<evidence type="ECO:0000259" key="6">
    <source>
        <dbReference type="PROSITE" id="PS50089"/>
    </source>
</evidence>
<keyword evidence="3" id="KW-0862">Zinc</keyword>
<dbReference type="PROSITE" id="PS50089">
    <property type="entry name" value="ZF_RING_2"/>
    <property type="match status" value="1"/>
</dbReference>
<evidence type="ECO:0000256" key="5">
    <source>
        <dbReference type="SAM" id="Coils"/>
    </source>
</evidence>
<feature type="domain" description="RING-type" evidence="6">
    <location>
        <begin position="16"/>
        <end position="61"/>
    </location>
</feature>
<organism evidence="8 9">
    <name type="scientific">Ornithorhynchus anatinus</name>
    <name type="common">Duckbill platypus</name>
    <dbReference type="NCBI Taxonomy" id="9258"/>
    <lineage>
        <taxon>Eukaryota</taxon>
        <taxon>Metazoa</taxon>
        <taxon>Chordata</taxon>
        <taxon>Craniata</taxon>
        <taxon>Vertebrata</taxon>
        <taxon>Euteleostomi</taxon>
        <taxon>Mammalia</taxon>
        <taxon>Monotremata</taxon>
        <taxon>Ornithorhynchidae</taxon>
        <taxon>Ornithorhynchus</taxon>
    </lineage>
</organism>
<dbReference type="OMA" id="CEELRMV"/>
<dbReference type="PROSITE" id="PS00518">
    <property type="entry name" value="ZF_RING_1"/>
    <property type="match status" value="1"/>
</dbReference>
<dbReference type="GO" id="GO:0061630">
    <property type="term" value="F:ubiquitin protein ligase activity"/>
    <property type="evidence" value="ECO:0000318"/>
    <property type="project" value="GO_Central"/>
</dbReference>
<evidence type="ECO:0000313" key="9">
    <source>
        <dbReference type="Proteomes" id="UP000002279"/>
    </source>
</evidence>
<evidence type="ECO:0000313" key="8">
    <source>
        <dbReference type="Ensembl" id="ENSOANP00000035281.1"/>
    </source>
</evidence>
<dbReference type="Proteomes" id="UP000002279">
    <property type="component" value="Unplaced"/>
</dbReference>
<keyword evidence="2 4" id="KW-0863">Zinc-finger</keyword>
<dbReference type="SUPFAM" id="SSF57850">
    <property type="entry name" value="RING/U-box"/>
    <property type="match status" value="1"/>
</dbReference>
<dbReference type="Pfam" id="PF00643">
    <property type="entry name" value="zf-B_box"/>
    <property type="match status" value="1"/>
</dbReference>
<dbReference type="SMART" id="SM00336">
    <property type="entry name" value="BBOX"/>
    <property type="match status" value="1"/>
</dbReference>
<dbReference type="SMART" id="SM00184">
    <property type="entry name" value="RING"/>
    <property type="match status" value="1"/>
</dbReference>